<keyword evidence="7" id="KW-1133">Transmembrane helix</keyword>
<evidence type="ECO:0000256" key="5">
    <source>
        <dbReference type="ARBA" id="ARBA00023211"/>
    </source>
</evidence>
<dbReference type="GO" id="GO:0000287">
    <property type="term" value="F:magnesium ion binding"/>
    <property type="evidence" value="ECO:0007669"/>
    <property type="project" value="InterPro"/>
</dbReference>
<keyword evidence="7" id="KW-0472">Membrane</keyword>
<keyword evidence="10" id="KW-1185">Reference proteome</keyword>
<keyword evidence="3" id="KW-0479">Metal-binding</keyword>
<keyword evidence="7" id="KW-0812">Transmembrane</keyword>
<name>A0AAF0WAD1_DAUCS</name>
<reference evidence="9" key="2">
    <citation type="submission" date="2022-03" db="EMBL/GenBank/DDBJ databases">
        <title>Draft title - Genomic analysis of global carrot germplasm unveils the trajectory of domestication and the origin of high carotenoid orange carrot.</title>
        <authorList>
            <person name="Iorizzo M."/>
            <person name="Ellison S."/>
            <person name="Senalik D."/>
            <person name="Macko-Podgorni A."/>
            <person name="Grzebelus D."/>
            <person name="Bostan H."/>
            <person name="Rolling W."/>
            <person name="Curaba J."/>
            <person name="Simon P."/>
        </authorList>
    </citation>
    <scope>NUCLEOTIDE SEQUENCE</scope>
    <source>
        <tissue evidence="9">Leaf</tissue>
    </source>
</reference>
<dbReference type="PANTHER" id="PTHR31225">
    <property type="entry name" value="OS04G0344100 PROTEIN-RELATED"/>
    <property type="match status" value="1"/>
</dbReference>
<dbReference type="GO" id="GO:0016114">
    <property type="term" value="P:terpenoid biosynthetic process"/>
    <property type="evidence" value="ECO:0007669"/>
    <property type="project" value="InterPro"/>
</dbReference>
<gene>
    <name evidence="9" type="ORF">DCAR_0104369</name>
</gene>
<evidence type="ECO:0000313" key="9">
    <source>
        <dbReference type="EMBL" id="WOG85181.1"/>
    </source>
</evidence>
<evidence type="ECO:0000256" key="3">
    <source>
        <dbReference type="ARBA" id="ARBA00022723"/>
    </source>
</evidence>
<evidence type="ECO:0000256" key="2">
    <source>
        <dbReference type="ARBA" id="ARBA00001946"/>
    </source>
</evidence>
<dbReference type="InterPro" id="IPR005630">
    <property type="entry name" value="Terpene_synthase_metal-bd"/>
</dbReference>
<dbReference type="GO" id="GO:0010333">
    <property type="term" value="F:terpene synthase activity"/>
    <property type="evidence" value="ECO:0007669"/>
    <property type="project" value="InterPro"/>
</dbReference>
<evidence type="ECO:0000259" key="8">
    <source>
        <dbReference type="Pfam" id="PF03936"/>
    </source>
</evidence>
<evidence type="ECO:0000256" key="4">
    <source>
        <dbReference type="ARBA" id="ARBA00022842"/>
    </source>
</evidence>
<accession>A0AAF0WAD1</accession>
<feature type="transmembrane region" description="Helical" evidence="7">
    <location>
        <begin position="61"/>
        <end position="80"/>
    </location>
</feature>
<proteinExistence type="predicted"/>
<evidence type="ECO:0000256" key="6">
    <source>
        <dbReference type="ARBA" id="ARBA00023239"/>
    </source>
</evidence>
<dbReference type="AlphaFoldDB" id="A0AAF0WAD1"/>
<sequence>MKELPDYMKLCFLSWYNFVNETSYDILRDHNIDILPHQRKWRYLVEARWYNSRYQPTLEEYLGNTFVTVAGPIVALYAYIYTANPIKKEELEFIENFSDIIRLAYEIFRISDDYGTSAPEQARGDVPSSV</sequence>
<dbReference type="Pfam" id="PF03936">
    <property type="entry name" value="Terpene_synth_C"/>
    <property type="match status" value="1"/>
</dbReference>
<dbReference type="PANTHER" id="PTHR31225:SF245">
    <property type="entry name" value="(-)-ALPHA-TERPINEOL SYNTHASE-LIKE"/>
    <property type="match status" value="1"/>
</dbReference>
<dbReference type="Gene3D" id="1.10.600.10">
    <property type="entry name" value="Farnesyl Diphosphate Synthase"/>
    <property type="match status" value="1"/>
</dbReference>
<evidence type="ECO:0000256" key="1">
    <source>
        <dbReference type="ARBA" id="ARBA00001936"/>
    </source>
</evidence>
<organism evidence="9 10">
    <name type="scientific">Daucus carota subsp. sativus</name>
    <name type="common">Carrot</name>
    <dbReference type="NCBI Taxonomy" id="79200"/>
    <lineage>
        <taxon>Eukaryota</taxon>
        <taxon>Viridiplantae</taxon>
        <taxon>Streptophyta</taxon>
        <taxon>Embryophyta</taxon>
        <taxon>Tracheophyta</taxon>
        <taxon>Spermatophyta</taxon>
        <taxon>Magnoliopsida</taxon>
        <taxon>eudicotyledons</taxon>
        <taxon>Gunneridae</taxon>
        <taxon>Pentapetalae</taxon>
        <taxon>asterids</taxon>
        <taxon>campanulids</taxon>
        <taxon>Apiales</taxon>
        <taxon>Apiaceae</taxon>
        <taxon>Apioideae</taxon>
        <taxon>Scandiceae</taxon>
        <taxon>Daucinae</taxon>
        <taxon>Daucus</taxon>
        <taxon>Daucus sect. Daucus</taxon>
    </lineage>
</organism>
<dbReference type="Proteomes" id="UP000077755">
    <property type="component" value="Chromosome 1"/>
</dbReference>
<dbReference type="EMBL" id="CP093343">
    <property type="protein sequence ID" value="WOG85181.1"/>
    <property type="molecule type" value="Genomic_DNA"/>
</dbReference>
<evidence type="ECO:0000313" key="10">
    <source>
        <dbReference type="Proteomes" id="UP000077755"/>
    </source>
</evidence>
<keyword evidence="5" id="KW-0464">Manganese</keyword>
<reference evidence="9" key="1">
    <citation type="journal article" date="2016" name="Nat. Genet.">
        <title>A high-quality carrot genome assembly provides new insights into carotenoid accumulation and asterid genome evolution.</title>
        <authorList>
            <person name="Iorizzo M."/>
            <person name="Ellison S."/>
            <person name="Senalik D."/>
            <person name="Zeng P."/>
            <person name="Satapoomin P."/>
            <person name="Huang J."/>
            <person name="Bowman M."/>
            <person name="Iovene M."/>
            <person name="Sanseverino W."/>
            <person name="Cavagnaro P."/>
            <person name="Yildiz M."/>
            <person name="Macko-Podgorni A."/>
            <person name="Moranska E."/>
            <person name="Grzebelus E."/>
            <person name="Grzebelus D."/>
            <person name="Ashrafi H."/>
            <person name="Zheng Z."/>
            <person name="Cheng S."/>
            <person name="Spooner D."/>
            <person name="Van Deynze A."/>
            <person name="Simon P."/>
        </authorList>
    </citation>
    <scope>NUCLEOTIDE SEQUENCE</scope>
    <source>
        <tissue evidence="9">Leaf</tissue>
    </source>
</reference>
<dbReference type="SUPFAM" id="SSF48576">
    <property type="entry name" value="Terpenoid synthases"/>
    <property type="match status" value="1"/>
</dbReference>
<protein>
    <recommendedName>
        <fullName evidence="8">Terpene synthase metal-binding domain-containing protein</fullName>
    </recommendedName>
</protein>
<keyword evidence="4" id="KW-0460">Magnesium</keyword>
<evidence type="ECO:0000256" key="7">
    <source>
        <dbReference type="SAM" id="Phobius"/>
    </source>
</evidence>
<comment type="cofactor">
    <cofactor evidence="2">
        <name>Mg(2+)</name>
        <dbReference type="ChEBI" id="CHEBI:18420"/>
    </cofactor>
</comment>
<dbReference type="InterPro" id="IPR008949">
    <property type="entry name" value="Isoprenoid_synthase_dom_sf"/>
</dbReference>
<keyword evidence="6" id="KW-0456">Lyase</keyword>
<comment type="cofactor">
    <cofactor evidence="1">
        <name>Mn(2+)</name>
        <dbReference type="ChEBI" id="CHEBI:29035"/>
    </cofactor>
</comment>
<feature type="domain" description="Terpene synthase metal-binding" evidence="8">
    <location>
        <begin position="1"/>
        <end position="130"/>
    </location>
</feature>
<dbReference type="InterPro" id="IPR050148">
    <property type="entry name" value="Terpene_synthase-like"/>
</dbReference>